<dbReference type="PANTHER" id="PTHR30537">
    <property type="entry name" value="HTH-TYPE TRANSCRIPTIONAL REGULATOR"/>
    <property type="match status" value="1"/>
</dbReference>
<evidence type="ECO:0000256" key="3">
    <source>
        <dbReference type="ARBA" id="ARBA00023125"/>
    </source>
</evidence>
<accession>A0A0D9AV91</accession>
<dbReference type="Pfam" id="PF03466">
    <property type="entry name" value="LysR_substrate"/>
    <property type="match status" value="1"/>
</dbReference>
<proteinExistence type="inferred from homology"/>
<feature type="domain" description="HTH lysR-type" evidence="5">
    <location>
        <begin position="1"/>
        <end position="59"/>
    </location>
</feature>
<comment type="caution">
    <text evidence="6">The sequence shown here is derived from an EMBL/GenBank/DDBJ whole genome shotgun (WGS) entry which is preliminary data.</text>
</comment>
<dbReference type="Pfam" id="PF00126">
    <property type="entry name" value="HTH_1"/>
    <property type="match status" value="1"/>
</dbReference>
<dbReference type="EMBL" id="JYHV01000004">
    <property type="protein sequence ID" value="KJH84913.1"/>
    <property type="molecule type" value="Genomic_DNA"/>
</dbReference>
<dbReference type="PATRIC" id="fig|316.101.peg.2032"/>
<reference evidence="6 7" key="1">
    <citation type="submission" date="2015-02" db="EMBL/GenBank/DDBJ databases">
        <title>Draft genome sequence of Pseudomonas stutzeri NT0128 isolated from wheat (Triticum turgidum) rhizosphere.</title>
        <authorList>
            <person name="Tovi N."/>
            <person name="Frenk S."/>
            <person name="Hadar Y."/>
            <person name="Minz D."/>
        </authorList>
    </citation>
    <scope>NUCLEOTIDE SEQUENCE [LARGE SCALE GENOMIC DNA]</scope>
    <source>
        <strain evidence="6 7">NT0128</strain>
    </source>
</reference>
<dbReference type="PROSITE" id="PS50931">
    <property type="entry name" value="HTH_LYSR"/>
    <property type="match status" value="1"/>
</dbReference>
<dbReference type="FunFam" id="1.10.10.10:FF:000001">
    <property type="entry name" value="LysR family transcriptional regulator"/>
    <property type="match status" value="1"/>
</dbReference>
<dbReference type="SUPFAM" id="SSF46785">
    <property type="entry name" value="Winged helix' DNA-binding domain"/>
    <property type="match status" value="1"/>
</dbReference>
<dbReference type="Proteomes" id="UP000032487">
    <property type="component" value="Unassembled WGS sequence"/>
</dbReference>
<gene>
    <name evidence="6" type="ORF">UF78_01445</name>
</gene>
<dbReference type="GO" id="GO:0043565">
    <property type="term" value="F:sequence-specific DNA binding"/>
    <property type="evidence" value="ECO:0007669"/>
    <property type="project" value="TreeGrafter"/>
</dbReference>
<protein>
    <submittedName>
        <fullName evidence="6">LysR family transcriptional regulator</fullName>
    </submittedName>
</protein>
<dbReference type="PANTHER" id="PTHR30537:SF35">
    <property type="entry name" value="TRANSCRIPTIONAL REGULATORY PROTEIN"/>
    <property type="match status" value="1"/>
</dbReference>
<dbReference type="AlphaFoldDB" id="A0A0D9AV91"/>
<evidence type="ECO:0000259" key="5">
    <source>
        <dbReference type="PROSITE" id="PS50931"/>
    </source>
</evidence>
<evidence type="ECO:0000313" key="6">
    <source>
        <dbReference type="EMBL" id="KJH84913.1"/>
    </source>
</evidence>
<organism evidence="6 7">
    <name type="scientific">Stutzerimonas stutzeri</name>
    <name type="common">Pseudomonas stutzeri</name>
    <dbReference type="NCBI Taxonomy" id="316"/>
    <lineage>
        <taxon>Bacteria</taxon>
        <taxon>Pseudomonadati</taxon>
        <taxon>Pseudomonadota</taxon>
        <taxon>Gammaproteobacteria</taxon>
        <taxon>Pseudomonadales</taxon>
        <taxon>Pseudomonadaceae</taxon>
        <taxon>Stutzerimonas</taxon>
    </lineage>
</organism>
<dbReference type="InterPro" id="IPR036390">
    <property type="entry name" value="WH_DNA-bd_sf"/>
</dbReference>
<evidence type="ECO:0000256" key="1">
    <source>
        <dbReference type="ARBA" id="ARBA00009437"/>
    </source>
</evidence>
<dbReference type="InterPro" id="IPR005119">
    <property type="entry name" value="LysR_subst-bd"/>
</dbReference>
<dbReference type="OrthoDB" id="9786526at2"/>
<dbReference type="FunFam" id="3.40.190.290:FF:000001">
    <property type="entry name" value="Transcriptional regulator, LysR family"/>
    <property type="match status" value="1"/>
</dbReference>
<dbReference type="Gene3D" id="1.10.10.10">
    <property type="entry name" value="Winged helix-like DNA-binding domain superfamily/Winged helix DNA-binding domain"/>
    <property type="match status" value="1"/>
</dbReference>
<keyword evidence="4" id="KW-0804">Transcription</keyword>
<dbReference type="CDD" id="cd08422">
    <property type="entry name" value="PBP2_CrgA_like"/>
    <property type="match status" value="1"/>
</dbReference>
<sequence length="299" mass="33212">MDRLTATRVFVEVVDRGSQTAAAEALEMSRAMVSRYLAELESWVGARLLHRSTRKLSLTGIGEQLLPQCREMLAVAETMQGISSSSDIAPRGNLRIACSQSFAQAWLVHQLNAFMAMYPQVDFDLLIDSQTVNLVEARVDLALRITNQLDPNLIARQLAVCRSAVCATPSYLKRHGTPQRPTDLAQHNCLSYAYFGRSIWEFQRAGEPFAVAVRGNLSANESMVLLEATLADAGISLQPLYSVSALLRSGALVQLLPEYEPQELGIHALYGTRRQMPPALRALLDFLIERLAEQPDWDR</sequence>
<dbReference type="InterPro" id="IPR000847">
    <property type="entry name" value="LysR_HTH_N"/>
</dbReference>
<evidence type="ECO:0000313" key="7">
    <source>
        <dbReference type="Proteomes" id="UP000032487"/>
    </source>
</evidence>
<comment type="similarity">
    <text evidence="1">Belongs to the LysR transcriptional regulatory family.</text>
</comment>
<dbReference type="Gene3D" id="3.40.190.290">
    <property type="match status" value="1"/>
</dbReference>
<dbReference type="SUPFAM" id="SSF53850">
    <property type="entry name" value="Periplasmic binding protein-like II"/>
    <property type="match status" value="1"/>
</dbReference>
<name>A0A0D9AV91_STUST</name>
<dbReference type="RefSeq" id="WP_045160246.1">
    <property type="nucleotide sequence ID" value="NZ_JYHV01000004.1"/>
</dbReference>
<dbReference type="GO" id="GO:0006351">
    <property type="term" value="P:DNA-templated transcription"/>
    <property type="evidence" value="ECO:0007669"/>
    <property type="project" value="TreeGrafter"/>
</dbReference>
<keyword evidence="3" id="KW-0238">DNA-binding</keyword>
<dbReference type="GO" id="GO:0003700">
    <property type="term" value="F:DNA-binding transcription factor activity"/>
    <property type="evidence" value="ECO:0007669"/>
    <property type="project" value="InterPro"/>
</dbReference>
<evidence type="ECO:0000256" key="2">
    <source>
        <dbReference type="ARBA" id="ARBA00023015"/>
    </source>
</evidence>
<dbReference type="InterPro" id="IPR036388">
    <property type="entry name" value="WH-like_DNA-bd_sf"/>
</dbReference>
<evidence type="ECO:0000256" key="4">
    <source>
        <dbReference type="ARBA" id="ARBA00023163"/>
    </source>
</evidence>
<dbReference type="InterPro" id="IPR058163">
    <property type="entry name" value="LysR-type_TF_proteobact-type"/>
</dbReference>
<keyword evidence="2" id="KW-0805">Transcription regulation</keyword>